<accession>A0ABS5ZHP6</accession>
<proteinExistence type="predicted"/>
<dbReference type="PROSITE" id="PS01124">
    <property type="entry name" value="HTH_ARAC_FAMILY_2"/>
    <property type="match status" value="1"/>
</dbReference>
<dbReference type="EMBL" id="JAGSOY010000090">
    <property type="protein sequence ID" value="MBU2713589.1"/>
    <property type="molecule type" value="Genomic_DNA"/>
</dbReference>
<evidence type="ECO:0000259" key="1">
    <source>
        <dbReference type="PROSITE" id="PS01124"/>
    </source>
</evidence>
<gene>
    <name evidence="2" type="ORF">KCG35_21245</name>
</gene>
<dbReference type="Proteomes" id="UP000690515">
    <property type="component" value="Unassembled WGS sequence"/>
</dbReference>
<reference evidence="2 3" key="1">
    <citation type="submission" date="2021-04" db="EMBL/GenBank/DDBJ databases">
        <authorList>
            <person name="Pira H."/>
            <person name="Risdian C."/>
            <person name="Wink J."/>
        </authorList>
    </citation>
    <scope>NUCLEOTIDE SEQUENCE [LARGE SCALE GENOMIC DNA]</scope>
    <source>
        <strain evidence="2 3">WH53</strain>
    </source>
</reference>
<sequence>MTHNTWLTLQRINLAKELLESSIDSVEQIFFKVGFESQGNRI</sequence>
<feature type="domain" description="HTH araC/xylS-type" evidence="1">
    <location>
        <begin position="1"/>
        <end position="42"/>
    </location>
</feature>
<keyword evidence="3" id="KW-1185">Reference proteome</keyword>
<dbReference type="InterPro" id="IPR018060">
    <property type="entry name" value="HTH_AraC"/>
</dbReference>
<evidence type="ECO:0000313" key="3">
    <source>
        <dbReference type="Proteomes" id="UP000690515"/>
    </source>
</evidence>
<comment type="caution">
    <text evidence="2">The sequence shown here is derived from an EMBL/GenBank/DDBJ whole genome shotgun (WGS) entry which is preliminary data.</text>
</comment>
<protein>
    <recommendedName>
        <fullName evidence="1">HTH araC/xylS-type domain-containing protein</fullName>
    </recommendedName>
</protein>
<evidence type="ECO:0000313" key="2">
    <source>
        <dbReference type="EMBL" id="MBU2713589.1"/>
    </source>
</evidence>
<name>A0ABS5ZHP6_9GAMM</name>
<organism evidence="2 3">
    <name type="scientific">Zooshikella harenae</name>
    <dbReference type="NCBI Taxonomy" id="2827238"/>
    <lineage>
        <taxon>Bacteria</taxon>
        <taxon>Pseudomonadati</taxon>
        <taxon>Pseudomonadota</taxon>
        <taxon>Gammaproteobacteria</taxon>
        <taxon>Oceanospirillales</taxon>
        <taxon>Zooshikellaceae</taxon>
        <taxon>Zooshikella</taxon>
    </lineage>
</organism>
<dbReference type="Gene3D" id="1.10.10.60">
    <property type="entry name" value="Homeodomain-like"/>
    <property type="match status" value="1"/>
</dbReference>